<dbReference type="EMBL" id="BLLK01000020">
    <property type="protein sequence ID" value="GFH44498.1"/>
    <property type="molecule type" value="Genomic_DNA"/>
</dbReference>
<proteinExistence type="predicted"/>
<accession>A0AAD3CER6</accession>
<comment type="caution">
    <text evidence="1">The sequence shown here is derived from an EMBL/GenBank/DDBJ whole genome shotgun (WGS) entry which is preliminary data.</text>
</comment>
<protein>
    <submittedName>
        <fullName evidence="1">Uncharacterized protein</fullName>
    </submittedName>
</protein>
<evidence type="ECO:0000313" key="1">
    <source>
        <dbReference type="EMBL" id="GFH44498.1"/>
    </source>
</evidence>
<evidence type="ECO:0000313" key="2">
    <source>
        <dbReference type="Proteomes" id="UP001054902"/>
    </source>
</evidence>
<organism evidence="1 2">
    <name type="scientific">Chaetoceros tenuissimus</name>
    <dbReference type="NCBI Taxonomy" id="426638"/>
    <lineage>
        <taxon>Eukaryota</taxon>
        <taxon>Sar</taxon>
        <taxon>Stramenopiles</taxon>
        <taxon>Ochrophyta</taxon>
        <taxon>Bacillariophyta</taxon>
        <taxon>Coscinodiscophyceae</taxon>
        <taxon>Chaetocerotophycidae</taxon>
        <taxon>Chaetocerotales</taxon>
        <taxon>Chaetocerotaceae</taxon>
        <taxon>Chaetoceros</taxon>
    </lineage>
</organism>
<dbReference type="Proteomes" id="UP001054902">
    <property type="component" value="Unassembled WGS sequence"/>
</dbReference>
<keyword evidence="2" id="KW-1185">Reference proteome</keyword>
<reference evidence="1 2" key="1">
    <citation type="journal article" date="2021" name="Sci. Rep.">
        <title>The genome of the diatom Chaetoceros tenuissimus carries an ancient integrated fragment of an extant virus.</title>
        <authorList>
            <person name="Hongo Y."/>
            <person name="Kimura K."/>
            <person name="Takaki Y."/>
            <person name="Yoshida Y."/>
            <person name="Baba S."/>
            <person name="Kobayashi G."/>
            <person name="Nagasaki K."/>
            <person name="Hano T."/>
            <person name="Tomaru Y."/>
        </authorList>
    </citation>
    <scope>NUCLEOTIDE SEQUENCE [LARGE SCALE GENOMIC DNA]</scope>
    <source>
        <strain evidence="1 2">NIES-3715</strain>
    </source>
</reference>
<dbReference type="AlphaFoldDB" id="A0AAD3CER6"/>
<gene>
    <name evidence="1" type="ORF">CTEN210_00972</name>
</gene>
<sequence>MRQIVKKEGDEEDIFPNRQTVDLQVQSNPNAATDFHDEEKDAMNILKSNETRDTFKELIDGYENDEGEYIDMSQPRGASYSVKTKTNLWNGNNIVKRTSRLGRDANLSSRIPNKVLDIYQTVTTSGHDLHSFRSMPIEFRGVTLRQLRAIIPLIKRRCEEENWTRPIYKNGVETDDFERVTLENATMYDVNEYIIKPFTQYSQQSFIETLPSTKGTQPPMVCQPYLGANNDHEKRCGGMTENTPVWIYAFPGNQHDHEDGLTSNPVYSSVTKALGIADFRFMFILDVKAEVFSRMWCLYELYLALTLSNEDGIECQLGIYLIMSIRFANLIMLKE</sequence>
<name>A0AAD3CER6_9STRA</name>